<dbReference type="AlphaFoldDB" id="A0A061AXS7"/>
<dbReference type="VEuPathDB" id="FungiDB:BON22_2654"/>
<evidence type="ECO:0000256" key="2">
    <source>
        <dbReference type="ARBA" id="ARBA00023054"/>
    </source>
</evidence>
<evidence type="ECO:0000256" key="1">
    <source>
        <dbReference type="ARBA" id="ARBA00009291"/>
    </source>
</evidence>
<dbReference type="Pfam" id="PF11559">
    <property type="entry name" value="ADIP"/>
    <property type="match status" value="1"/>
</dbReference>
<evidence type="ECO:0000256" key="3">
    <source>
        <dbReference type="SAM" id="Coils"/>
    </source>
</evidence>
<organism evidence="4">
    <name type="scientific">Cyberlindnera fabianii</name>
    <name type="common">Yeast</name>
    <name type="synonym">Hansenula fabianii</name>
    <dbReference type="NCBI Taxonomy" id="36022"/>
    <lineage>
        <taxon>Eukaryota</taxon>
        <taxon>Fungi</taxon>
        <taxon>Dikarya</taxon>
        <taxon>Ascomycota</taxon>
        <taxon>Saccharomycotina</taxon>
        <taxon>Saccharomycetes</taxon>
        <taxon>Phaffomycetales</taxon>
        <taxon>Phaffomycetaceae</taxon>
        <taxon>Cyberlindnera</taxon>
    </lineage>
</organism>
<dbReference type="EMBL" id="LK052894">
    <property type="protein sequence ID" value="CDR42376.1"/>
    <property type="molecule type" value="Genomic_DNA"/>
</dbReference>
<dbReference type="OrthoDB" id="312015at2759"/>
<sequence>MSDTESIKKASELVNSVLFARGYFPSPTDQDASGVQDKLLFSTIDASELETPEQIYGNDKLVLNTIYSLLQELDHAKTEKQYLSDQLADKAEIIKHYESSNRELNAQLSHHRRDTIHHGNETTLLKQTIKSLKAEKIVQDRHLQQERNVSQSLRTMHDVEMKKKSIQIEKLQNKLLSRRRKFQSIIERNNHSYTADTTTIEEDTRKLALDDELERMMVNLSDLITNLTHQNNSGVQLLNYMHTYVSLLTEHLVRKNMEGTEGTLPPSPKFFYDSYQAQQGAKGDITERISHIVEMDKLKPGVMETMERLYDVVTSEGMSSANGAGRTSGIFEAKVEQMTREINGLRKNLETAMETNEKWRQKFQQLGKK</sequence>
<keyword evidence="2 3" id="KW-0175">Coiled coil</keyword>
<protein>
    <submittedName>
        <fullName evidence="4">CYFA0S09e02278g1_1</fullName>
    </submittedName>
</protein>
<accession>A0A061AXS7</accession>
<comment type="similarity">
    <text evidence="1">Belongs to the ADIP family.</text>
</comment>
<dbReference type="InterPro" id="IPR021622">
    <property type="entry name" value="Afadin/alpha-actinin-bd"/>
</dbReference>
<gene>
    <name evidence="4" type="ORF">CYFA0S_09e02278g</name>
</gene>
<dbReference type="PhylomeDB" id="A0A061AXS7"/>
<reference evidence="4" key="1">
    <citation type="journal article" date="2014" name="Genome Announc.">
        <title>Genome sequence of the yeast Cyberlindnera fabianii (Hansenula fabianii).</title>
        <authorList>
            <person name="Freel K.C."/>
            <person name="Sarilar V."/>
            <person name="Neuveglise C."/>
            <person name="Devillers H."/>
            <person name="Friedrich A."/>
            <person name="Schacherer J."/>
        </authorList>
    </citation>
    <scope>NUCLEOTIDE SEQUENCE</scope>
    <source>
        <strain evidence="4">YJS4271</strain>
    </source>
</reference>
<evidence type="ECO:0000313" key="4">
    <source>
        <dbReference type="EMBL" id="CDR42376.1"/>
    </source>
</evidence>
<proteinExistence type="inferred from homology"/>
<feature type="coiled-coil region" evidence="3">
    <location>
        <begin position="335"/>
        <end position="369"/>
    </location>
</feature>
<name>A0A061AXS7_CYBFA</name>